<dbReference type="PANTHER" id="PTHR48079:SF6">
    <property type="entry name" value="NAD(P)-BINDING DOMAIN-CONTAINING PROTEIN-RELATED"/>
    <property type="match status" value="1"/>
</dbReference>
<dbReference type="Proteomes" id="UP000276379">
    <property type="component" value="Unassembled WGS sequence"/>
</dbReference>
<dbReference type="InterPro" id="IPR036291">
    <property type="entry name" value="NAD(P)-bd_dom_sf"/>
</dbReference>
<dbReference type="Pfam" id="PF01370">
    <property type="entry name" value="Epimerase"/>
    <property type="match status" value="1"/>
</dbReference>
<evidence type="ECO:0000313" key="3">
    <source>
        <dbReference type="Proteomes" id="UP000276379"/>
    </source>
</evidence>
<dbReference type="SUPFAM" id="SSF51735">
    <property type="entry name" value="NAD(P)-binding Rossmann-fold domains"/>
    <property type="match status" value="1"/>
</dbReference>
<dbReference type="RefSeq" id="WP_125212162.1">
    <property type="nucleotide sequence ID" value="NZ_PDER01000027.1"/>
</dbReference>
<dbReference type="GO" id="GO:0004029">
    <property type="term" value="F:aldehyde dehydrogenase (NAD+) activity"/>
    <property type="evidence" value="ECO:0007669"/>
    <property type="project" value="TreeGrafter"/>
</dbReference>
<evidence type="ECO:0000313" key="2">
    <source>
        <dbReference type="EMBL" id="RRQ78546.1"/>
    </source>
</evidence>
<sequence>MSGSRVLLTGAGGFIGSAVLRALSDAHAEGADVTVRAVVRGAPAGQEHLPGVEWRCADLTDPASLRGLAAGCDTVLHMAARVGGDADVCAAVNVGGTSALLDEVRRTDVGRILLLSTAAVYGPGPHRGIAVDEIEPAPVSAASRTRLAAERLVLDAGGTVLRPGLVIGVGDRWVVPALAEALERVPARWDGGRGLLSMVDVRGLARLVTSLARAGRLPGGTYHASHPRPVRVGDLLATLAGHGVLFETAERDWPLERCLAALARTPGRISERQFRLLSEDHWYDSREIWGLADCAPGPGPLAGLADAAPWYRSLLSGGRRSGSLDSK</sequence>
<dbReference type="PANTHER" id="PTHR48079">
    <property type="entry name" value="PROTEIN YEEZ"/>
    <property type="match status" value="1"/>
</dbReference>
<dbReference type="AlphaFoldDB" id="A0A3R8RET8"/>
<dbReference type="EMBL" id="PDES01000021">
    <property type="protein sequence ID" value="RRQ78546.1"/>
    <property type="molecule type" value="Genomic_DNA"/>
</dbReference>
<comment type="caution">
    <text evidence="2">The sequence shown here is derived from an EMBL/GenBank/DDBJ whole genome shotgun (WGS) entry which is preliminary data.</text>
</comment>
<organism evidence="2 3">
    <name type="scientific">Streptomyces griseofuscus</name>
    <dbReference type="NCBI Taxonomy" id="146922"/>
    <lineage>
        <taxon>Bacteria</taxon>
        <taxon>Bacillati</taxon>
        <taxon>Actinomycetota</taxon>
        <taxon>Actinomycetes</taxon>
        <taxon>Kitasatosporales</taxon>
        <taxon>Streptomycetaceae</taxon>
        <taxon>Streptomyces</taxon>
    </lineage>
</organism>
<dbReference type="GO" id="GO:0005737">
    <property type="term" value="C:cytoplasm"/>
    <property type="evidence" value="ECO:0007669"/>
    <property type="project" value="TreeGrafter"/>
</dbReference>
<dbReference type="InterPro" id="IPR051783">
    <property type="entry name" value="NAD(P)-dependent_oxidoreduct"/>
</dbReference>
<reference evidence="2 3" key="1">
    <citation type="submission" date="2017-10" db="EMBL/GenBank/DDBJ databases">
        <title>Draft genome of actinobacteria isolated from guarana (Paullinia cupana (Mart.) Ducke.</title>
        <authorList>
            <person name="Siqueira K.A."/>
            <person name="Liotti R.G."/>
            <person name="Mendes T.A."/>
            <person name="Soares M.A."/>
        </authorList>
    </citation>
    <scope>NUCLEOTIDE SEQUENCE [LARGE SCALE GENOMIC DNA]</scope>
    <source>
        <strain evidence="2 3">199</strain>
    </source>
</reference>
<keyword evidence="3" id="KW-1185">Reference proteome</keyword>
<dbReference type="InterPro" id="IPR001509">
    <property type="entry name" value="Epimerase_deHydtase"/>
</dbReference>
<dbReference type="Gene3D" id="3.40.50.720">
    <property type="entry name" value="NAD(P)-binding Rossmann-like Domain"/>
    <property type="match status" value="1"/>
</dbReference>
<name>A0A3R8RET8_9ACTN</name>
<proteinExistence type="predicted"/>
<gene>
    <name evidence="2" type="ORF">CQW44_36210</name>
</gene>
<feature type="domain" description="NAD-dependent epimerase/dehydratase" evidence="1">
    <location>
        <begin position="6"/>
        <end position="214"/>
    </location>
</feature>
<evidence type="ECO:0000259" key="1">
    <source>
        <dbReference type="Pfam" id="PF01370"/>
    </source>
</evidence>
<accession>A0A3R8RET8</accession>
<protein>
    <submittedName>
        <fullName evidence="2">Autoregulator biosynthesis protein</fullName>
    </submittedName>
</protein>